<dbReference type="EC" id="3.2.1.25" evidence="6"/>
<evidence type="ECO:0000256" key="5">
    <source>
        <dbReference type="ARBA" id="ARBA00011738"/>
    </source>
</evidence>
<keyword evidence="10" id="KW-0325">Glycoprotein</keyword>
<dbReference type="FunFam" id="3.20.20.80:FF:000050">
    <property type="entry name" value="Beta-mannosidase B"/>
    <property type="match status" value="1"/>
</dbReference>
<comment type="subcellular location">
    <subcellularLocation>
        <location evidence="2">Lysosome</location>
    </subcellularLocation>
    <subcellularLocation>
        <location evidence="3">Secreted</location>
    </subcellularLocation>
</comment>
<dbReference type="Pfam" id="PF00703">
    <property type="entry name" value="Glyco_hydro_2"/>
    <property type="match status" value="1"/>
</dbReference>
<evidence type="ECO:0000259" key="19">
    <source>
        <dbReference type="Pfam" id="PF22666"/>
    </source>
</evidence>
<dbReference type="InterPro" id="IPR041625">
    <property type="entry name" value="Beta-mannosidase_Ig"/>
</dbReference>
<dbReference type="Gene3D" id="2.60.120.260">
    <property type="entry name" value="Galactose-binding domain-like"/>
    <property type="match status" value="1"/>
</dbReference>
<protein>
    <recommendedName>
        <fullName evidence="14">Beta-mannosidase B</fullName>
        <ecNumber evidence="6">3.2.1.25</ecNumber>
    </recommendedName>
    <alternativeName>
        <fullName evidence="15">Mannanase B</fullName>
    </alternativeName>
</protein>
<dbReference type="Pfam" id="PF22666">
    <property type="entry name" value="Glyco_hydro_2_N2"/>
    <property type="match status" value="1"/>
</dbReference>
<accession>A0A179DD51</accession>
<name>A0A179DD51_9SPHI</name>
<comment type="caution">
    <text evidence="20">The sequence shown here is derived from an EMBL/GenBank/DDBJ whole genome shotgun (WGS) entry which is preliminary data.</text>
</comment>
<dbReference type="GO" id="GO:0006516">
    <property type="term" value="P:glycoprotein catabolic process"/>
    <property type="evidence" value="ECO:0007669"/>
    <property type="project" value="TreeGrafter"/>
</dbReference>
<evidence type="ECO:0000256" key="4">
    <source>
        <dbReference type="ARBA" id="ARBA00004740"/>
    </source>
</evidence>
<dbReference type="EMBL" id="LWHJ01000029">
    <property type="protein sequence ID" value="OAQ38971.1"/>
    <property type="molecule type" value="Genomic_DNA"/>
</dbReference>
<comment type="catalytic activity">
    <reaction evidence="1">
        <text>Hydrolysis of terminal, non-reducing beta-D-mannose residues in beta-D-mannosides.</text>
        <dbReference type="EC" id="3.2.1.25"/>
    </reaction>
</comment>
<dbReference type="InterPro" id="IPR050887">
    <property type="entry name" value="Beta-mannosidase_GH2"/>
</dbReference>
<organism evidence="20 21">
    <name type="scientific">Pedobacter psychrophilus</name>
    <dbReference type="NCBI Taxonomy" id="1826909"/>
    <lineage>
        <taxon>Bacteria</taxon>
        <taxon>Pseudomonadati</taxon>
        <taxon>Bacteroidota</taxon>
        <taxon>Sphingobacteriia</taxon>
        <taxon>Sphingobacteriales</taxon>
        <taxon>Sphingobacteriaceae</taxon>
        <taxon>Pedobacter</taxon>
    </lineage>
</organism>
<evidence type="ECO:0000256" key="15">
    <source>
        <dbReference type="ARBA" id="ARBA00041614"/>
    </source>
</evidence>
<reference evidence="20 21" key="1">
    <citation type="submission" date="2016-04" db="EMBL/GenBank/DDBJ databases">
        <authorList>
            <person name="Evans L.H."/>
            <person name="Alamgir A."/>
            <person name="Owens N."/>
            <person name="Weber N.D."/>
            <person name="Virtaneva K."/>
            <person name="Barbian K."/>
            <person name="Babar A."/>
            <person name="Rosenke K."/>
        </authorList>
    </citation>
    <scope>NUCLEOTIDE SEQUENCE [LARGE SCALE GENOMIC DNA]</scope>
    <source>
        <strain evidence="20 21">CCM 8644</strain>
    </source>
</reference>
<dbReference type="SUPFAM" id="SSF51445">
    <property type="entry name" value="(Trans)glycosidases"/>
    <property type="match status" value="1"/>
</dbReference>
<keyword evidence="9" id="KW-0378">Hydrolase</keyword>
<dbReference type="SUPFAM" id="SSF49785">
    <property type="entry name" value="Galactose-binding domain-like"/>
    <property type="match status" value="1"/>
</dbReference>
<dbReference type="InterPro" id="IPR006102">
    <property type="entry name" value="Ig-like_GH2"/>
</dbReference>
<dbReference type="STRING" id="1826909.A5893_13110"/>
<dbReference type="FunFam" id="2.60.120.260:FF:000060">
    <property type="entry name" value="Probable beta-mannosidase"/>
    <property type="match status" value="1"/>
</dbReference>
<dbReference type="Pfam" id="PF17753">
    <property type="entry name" value="Ig_mannosidase"/>
    <property type="match status" value="1"/>
</dbReference>
<comment type="pathway">
    <text evidence="4">Glycan metabolism; N-glycan degradation.</text>
</comment>
<evidence type="ECO:0000313" key="20">
    <source>
        <dbReference type="EMBL" id="OAQ38971.1"/>
    </source>
</evidence>
<evidence type="ECO:0000256" key="9">
    <source>
        <dbReference type="ARBA" id="ARBA00022801"/>
    </source>
</evidence>
<dbReference type="OrthoDB" id="9801077at2"/>
<dbReference type="GO" id="GO:0005764">
    <property type="term" value="C:lysosome"/>
    <property type="evidence" value="ECO:0007669"/>
    <property type="project" value="UniProtKB-SubCell"/>
</dbReference>
<dbReference type="GO" id="GO:0005975">
    <property type="term" value="P:carbohydrate metabolic process"/>
    <property type="evidence" value="ECO:0007669"/>
    <property type="project" value="InterPro"/>
</dbReference>
<evidence type="ECO:0000256" key="1">
    <source>
        <dbReference type="ARBA" id="ARBA00000829"/>
    </source>
</evidence>
<gene>
    <name evidence="20" type="ORF">A5893_13110</name>
</gene>
<evidence type="ECO:0000256" key="11">
    <source>
        <dbReference type="ARBA" id="ARBA00023228"/>
    </source>
</evidence>
<keyword evidence="21" id="KW-1185">Reference proteome</keyword>
<keyword evidence="11" id="KW-0458">Lysosome</keyword>
<evidence type="ECO:0000256" key="3">
    <source>
        <dbReference type="ARBA" id="ARBA00004613"/>
    </source>
</evidence>
<dbReference type="Gene3D" id="2.60.40.10">
    <property type="entry name" value="Immunoglobulins"/>
    <property type="match status" value="3"/>
</dbReference>
<evidence type="ECO:0000313" key="21">
    <source>
        <dbReference type="Proteomes" id="UP000078459"/>
    </source>
</evidence>
<evidence type="ECO:0000259" key="17">
    <source>
        <dbReference type="Pfam" id="PF17753"/>
    </source>
</evidence>
<comment type="subunit">
    <text evidence="5">Homodimer.</text>
</comment>
<dbReference type="AlphaFoldDB" id="A0A179DD51"/>
<dbReference type="InterPro" id="IPR013783">
    <property type="entry name" value="Ig-like_fold"/>
</dbReference>
<keyword evidence="8" id="KW-0732">Signal</keyword>
<feature type="domain" description="Beta-mannosidase Ig-fold" evidence="17">
    <location>
        <begin position="774"/>
        <end position="844"/>
    </location>
</feature>
<dbReference type="GO" id="GO:0004567">
    <property type="term" value="F:beta-mannosidase activity"/>
    <property type="evidence" value="ECO:0007669"/>
    <property type="project" value="UniProtKB-EC"/>
</dbReference>
<dbReference type="InterPro" id="IPR054593">
    <property type="entry name" value="Beta-mannosidase-like_N2"/>
</dbReference>
<evidence type="ECO:0000256" key="10">
    <source>
        <dbReference type="ARBA" id="ARBA00023180"/>
    </source>
</evidence>
<dbReference type="InterPro" id="IPR036156">
    <property type="entry name" value="Beta-gal/glucu_dom_sf"/>
</dbReference>
<dbReference type="GO" id="GO:0005576">
    <property type="term" value="C:extracellular region"/>
    <property type="evidence" value="ECO:0007669"/>
    <property type="project" value="UniProtKB-SubCell"/>
</dbReference>
<sequence length="856" mass="98719">MNTFIRTIITITFIIFFKFSLAQTTKFDLTTNWTFSQYGLNQWLPASVPGCVHTDLLSNKKIEDPFYRSNERDLQWIGEKDWEYKTSFTPNAELLAKENQELVFKGLDTYADVYLNNQLILQTNNMHREWRVNCKSLLKNGANNLRIHFKSVFKIDVPKYLNAAYKASAFPNNDQGDMWLSIYARKAGYEYGWDWGPRLITSGIWRPITIVGRDKAKINNIQVVQNQIKTDKAMLNAVFNIESDTKQKVILLVKNGSKLLSKTSVNLTEGVNQISVPYEIKNPKLWWSNGLGEPNLYNLTYELQQNGEKLDSRAISTGLRTIKVIRENDKDGTSMYILLNGVKVFAKGSNYIPIDNFLNRVTPQRYEEVINTAKDANMNMLRVWGGGIYENDIFYNLCDKKGIMVWQDMMFACGMFPDDAAYIENVKQEVKDNVTRLRNHPSIALWCGNNENEIAWYQWGWKKKYSESVQKEYEKGMHQLFDVEIPSVISSLDTSRYYHPSSPSTGFNGIKGNEGDAHYYGVWNGNEPFESYNKNIARFMSEYGFQSFPEYKSIKEFTLPEDRKLGSDVLFFHQKAKNNETREDFGNKNIANYMDLYFKKYTDLNSFAYLSQVLQAKGINTAIEAHRRNIPYCMGTLYWQLNDCWPAASWSSTDYYGRWKALHYTVKKAYQKELISVMPEQGKLKVYIVSDDLKEQAATLSLKLMDLQGNILSEINKNLTIKPNSSHIYFEADSSVLLAGKSPKNVFWLIDVNKGKTRLARKEYFFEAEKELGLAKPEITSSIIKTGNQYFVDLKTNVLAKSVFLSLKDGDGFFSDNYFDLIPGEIKRVELTLKNGQQVKANDVLSYSLFDSYTVE</sequence>
<evidence type="ECO:0000259" key="18">
    <source>
        <dbReference type="Pfam" id="PF17786"/>
    </source>
</evidence>
<dbReference type="InterPro" id="IPR041447">
    <property type="entry name" value="Mannosidase_ig"/>
</dbReference>
<feature type="domain" description="Mannosidase Ig/CBM-like" evidence="18">
    <location>
        <begin position="682"/>
        <end position="770"/>
    </location>
</feature>
<evidence type="ECO:0000256" key="14">
    <source>
        <dbReference type="ARBA" id="ARBA00041069"/>
    </source>
</evidence>
<evidence type="ECO:0000256" key="8">
    <source>
        <dbReference type="ARBA" id="ARBA00022729"/>
    </source>
</evidence>
<evidence type="ECO:0000259" key="16">
    <source>
        <dbReference type="Pfam" id="PF00703"/>
    </source>
</evidence>
<proteinExistence type="inferred from homology"/>
<evidence type="ECO:0000256" key="12">
    <source>
        <dbReference type="ARBA" id="ARBA00023295"/>
    </source>
</evidence>
<dbReference type="SUPFAM" id="SSF49303">
    <property type="entry name" value="beta-Galactosidase/glucuronidase domain"/>
    <property type="match status" value="3"/>
</dbReference>
<dbReference type="Proteomes" id="UP000078459">
    <property type="component" value="Unassembled WGS sequence"/>
</dbReference>
<evidence type="ECO:0000256" key="6">
    <source>
        <dbReference type="ARBA" id="ARBA00012754"/>
    </source>
</evidence>
<keyword evidence="12" id="KW-0326">Glycosidase</keyword>
<feature type="domain" description="Beta-mannosidase-like galactose-binding" evidence="19">
    <location>
        <begin position="33"/>
        <end position="206"/>
    </location>
</feature>
<keyword evidence="7" id="KW-0964">Secreted</keyword>
<comment type="similarity">
    <text evidence="13">Belongs to the glycosyl hydrolase 2 family. Beta-mannosidase B subfamily.</text>
</comment>
<reference evidence="20 21" key="2">
    <citation type="submission" date="2016-06" db="EMBL/GenBank/DDBJ databases">
        <title>Pedobacter psychrophilus sp. nov., isolated from Antarctic fragmentary rock.</title>
        <authorList>
            <person name="Svec P."/>
        </authorList>
    </citation>
    <scope>NUCLEOTIDE SEQUENCE [LARGE SCALE GENOMIC DNA]</scope>
    <source>
        <strain evidence="20 21">CCM 8644</strain>
    </source>
</reference>
<dbReference type="Pfam" id="PF17786">
    <property type="entry name" value="Mannosidase_ig"/>
    <property type="match status" value="1"/>
</dbReference>
<dbReference type="RefSeq" id="WP_068823123.1">
    <property type="nucleotide sequence ID" value="NZ_LWHJ01000029.1"/>
</dbReference>
<dbReference type="PANTHER" id="PTHR43730">
    <property type="entry name" value="BETA-MANNOSIDASE"/>
    <property type="match status" value="1"/>
</dbReference>
<evidence type="ECO:0000256" key="13">
    <source>
        <dbReference type="ARBA" id="ARBA00038429"/>
    </source>
</evidence>
<evidence type="ECO:0000256" key="7">
    <source>
        <dbReference type="ARBA" id="ARBA00022525"/>
    </source>
</evidence>
<dbReference type="InterPro" id="IPR017853">
    <property type="entry name" value="GH"/>
</dbReference>
<dbReference type="InterPro" id="IPR008979">
    <property type="entry name" value="Galactose-bd-like_sf"/>
</dbReference>
<dbReference type="Gene3D" id="3.20.20.80">
    <property type="entry name" value="Glycosidases"/>
    <property type="match status" value="1"/>
</dbReference>
<feature type="domain" description="Glycoside hydrolase family 2 immunoglobulin-like beta-sandwich" evidence="16">
    <location>
        <begin position="217"/>
        <end position="320"/>
    </location>
</feature>
<evidence type="ECO:0000256" key="2">
    <source>
        <dbReference type="ARBA" id="ARBA00004371"/>
    </source>
</evidence>
<dbReference type="PANTHER" id="PTHR43730:SF1">
    <property type="entry name" value="BETA-MANNOSIDASE"/>
    <property type="match status" value="1"/>
</dbReference>